<keyword evidence="3" id="KW-1185">Reference proteome</keyword>
<accession>A0AAV5L768</accession>
<dbReference type="AlphaFoldDB" id="A0AAV5L768"/>
<evidence type="ECO:0000313" key="2">
    <source>
        <dbReference type="EMBL" id="GKV32769.1"/>
    </source>
</evidence>
<evidence type="ECO:0000313" key="3">
    <source>
        <dbReference type="Proteomes" id="UP001054252"/>
    </source>
</evidence>
<gene>
    <name evidence="2" type="ORF">SLEP1_g41349</name>
</gene>
<dbReference type="EMBL" id="BPVZ01000097">
    <property type="protein sequence ID" value="GKV32769.1"/>
    <property type="molecule type" value="Genomic_DNA"/>
</dbReference>
<evidence type="ECO:0000256" key="1">
    <source>
        <dbReference type="SAM" id="MobiDB-lite"/>
    </source>
</evidence>
<sequence length="92" mass="11059">MEARRECWVWRETEQIFEDNTPAKFRTGRHRNDVLEAFEYERPRDIIKEDIWENNWKKAKKKLEEFLESLKSGPKGKDTEAADMQISRLGDS</sequence>
<reference evidence="2 3" key="1">
    <citation type="journal article" date="2021" name="Commun. Biol.">
        <title>The genome of Shorea leprosula (Dipterocarpaceae) highlights the ecological relevance of drought in aseasonal tropical rainforests.</title>
        <authorList>
            <person name="Ng K.K.S."/>
            <person name="Kobayashi M.J."/>
            <person name="Fawcett J.A."/>
            <person name="Hatakeyama M."/>
            <person name="Paape T."/>
            <person name="Ng C.H."/>
            <person name="Ang C.C."/>
            <person name="Tnah L.H."/>
            <person name="Lee C.T."/>
            <person name="Nishiyama T."/>
            <person name="Sese J."/>
            <person name="O'Brien M.J."/>
            <person name="Copetti D."/>
            <person name="Mohd Noor M.I."/>
            <person name="Ong R.C."/>
            <person name="Putra M."/>
            <person name="Sireger I.Z."/>
            <person name="Indrioko S."/>
            <person name="Kosugi Y."/>
            <person name="Izuno A."/>
            <person name="Isagi Y."/>
            <person name="Lee S.L."/>
            <person name="Shimizu K.K."/>
        </authorList>
    </citation>
    <scope>NUCLEOTIDE SEQUENCE [LARGE SCALE GENOMIC DNA]</scope>
    <source>
        <strain evidence="2">214</strain>
    </source>
</reference>
<organism evidence="2 3">
    <name type="scientific">Rubroshorea leprosula</name>
    <dbReference type="NCBI Taxonomy" id="152421"/>
    <lineage>
        <taxon>Eukaryota</taxon>
        <taxon>Viridiplantae</taxon>
        <taxon>Streptophyta</taxon>
        <taxon>Embryophyta</taxon>
        <taxon>Tracheophyta</taxon>
        <taxon>Spermatophyta</taxon>
        <taxon>Magnoliopsida</taxon>
        <taxon>eudicotyledons</taxon>
        <taxon>Gunneridae</taxon>
        <taxon>Pentapetalae</taxon>
        <taxon>rosids</taxon>
        <taxon>malvids</taxon>
        <taxon>Malvales</taxon>
        <taxon>Dipterocarpaceae</taxon>
        <taxon>Rubroshorea</taxon>
    </lineage>
</organism>
<proteinExistence type="predicted"/>
<feature type="region of interest" description="Disordered" evidence="1">
    <location>
        <begin position="71"/>
        <end position="92"/>
    </location>
</feature>
<name>A0AAV5L768_9ROSI</name>
<protein>
    <submittedName>
        <fullName evidence="2">Uncharacterized protein</fullName>
    </submittedName>
</protein>
<dbReference type="Proteomes" id="UP001054252">
    <property type="component" value="Unassembled WGS sequence"/>
</dbReference>
<comment type="caution">
    <text evidence="2">The sequence shown here is derived from an EMBL/GenBank/DDBJ whole genome shotgun (WGS) entry which is preliminary data.</text>
</comment>